<reference evidence="2" key="1">
    <citation type="submission" date="2022-02" db="EMBL/GenBank/DDBJ databases">
        <authorList>
            <person name="Leng L."/>
        </authorList>
    </citation>
    <scope>NUCLEOTIDE SEQUENCE</scope>
    <source>
        <strain evidence="2">JI</strain>
    </source>
</reference>
<dbReference type="Pfam" id="PF00665">
    <property type="entry name" value="rve"/>
    <property type="match status" value="1"/>
</dbReference>
<dbReference type="InterPro" id="IPR001584">
    <property type="entry name" value="Integrase_cat-core"/>
</dbReference>
<accession>A0A9X4QB53</accession>
<proteinExistence type="predicted"/>
<organism evidence="2 3">
    <name type="scientific">Pelotomaculum isophthalicicum JI</name>
    <dbReference type="NCBI Taxonomy" id="947010"/>
    <lineage>
        <taxon>Bacteria</taxon>
        <taxon>Bacillati</taxon>
        <taxon>Bacillota</taxon>
        <taxon>Clostridia</taxon>
        <taxon>Eubacteriales</taxon>
        <taxon>Desulfotomaculaceae</taxon>
        <taxon>Pelotomaculum</taxon>
    </lineage>
</organism>
<dbReference type="SUPFAM" id="SSF53098">
    <property type="entry name" value="Ribonuclease H-like"/>
    <property type="match status" value="1"/>
</dbReference>
<dbReference type="SUPFAM" id="SSF46689">
    <property type="entry name" value="Homeodomain-like"/>
    <property type="match status" value="1"/>
</dbReference>
<dbReference type="InterPro" id="IPR009057">
    <property type="entry name" value="Homeodomain-like_sf"/>
</dbReference>
<name>A0A9X4QB53_9FIRM</name>
<dbReference type="AlphaFoldDB" id="A0A9X4QB53"/>
<dbReference type="PROSITE" id="PS50994">
    <property type="entry name" value="INTEGRASE"/>
    <property type="match status" value="1"/>
</dbReference>
<evidence type="ECO:0000313" key="3">
    <source>
        <dbReference type="Proteomes" id="UP001154312"/>
    </source>
</evidence>
<dbReference type="GO" id="GO:0003676">
    <property type="term" value="F:nucleic acid binding"/>
    <property type="evidence" value="ECO:0007669"/>
    <property type="project" value="InterPro"/>
</dbReference>
<evidence type="ECO:0000259" key="1">
    <source>
        <dbReference type="PROSITE" id="PS50994"/>
    </source>
</evidence>
<dbReference type="EMBL" id="JAKOAV010000074">
    <property type="protein sequence ID" value="MDF9410087.1"/>
    <property type="molecule type" value="Genomic_DNA"/>
</dbReference>
<dbReference type="InterPro" id="IPR036397">
    <property type="entry name" value="RNaseH_sf"/>
</dbReference>
<sequence length="427" mass="49199">MDPSLSEQIAAFRYSLIAPIVSRQTPMAPGELKAYLERTASQTYHIPGSTKTKVSMRTLERYLSQYRKGEWDGLKPKGRTKKTNLRIPPAVLQEAIRLRRQRPERSVEQIIFILEEGGAVGPGQIAASTLARHLKKAGVSRKDLLKDGTGSHGHRRFEAEDVHVLWQFDFQHTLYLPDPKDPKKRKKAILFAILDDYSRLIVHAQFYWDEKLPRMEDSLKKAILRHGIPEKFYCDNGSAFSSQHLARICGKLGIHLSHSRPYRPQGRGKIERMFKFVDTSFKPEAYQQIQEGRITTLEQLNQALTSWIDGYYHERVHGSTKQSPKVRAALSKRVPRRKTLAELTEIFLWEETRKVDKTGCISLDGNIYEVDLELCGERVLLRYDPFDLSRIQVWHDGKQWADATVVDLSRLHDRRVKPEAATFTEEA</sequence>
<dbReference type="InterPro" id="IPR009004">
    <property type="entry name" value="Transposase_Mu_C"/>
</dbReference>
<dbReference type="SUPFAM" id="SSF50610">
    <property type="entry name" value="mu transposase, C-terminal domain"/>
    <property type="match status" value="1"/>
</dbReference>
<dbReference type="Gene3D" id="3.30.420.10">
    <property type="entry name" value="Ribonuclease H-like superfamily/Ribonuclease H"/>
    <property type="match status" value="1"/>
</dbReference>
<dbReference type="PANTHER" id="PTHR35004:SF6">
    <property type="entry name" value="TRANSPOSASE"/>
    <property type="match status" value="1"/>
</dbReference>
<feature type="domain" description="Integrase catalytic" evidence="1">
    <location>
        <begin position="156"/>
        <end position="332"/>
    </location>
</feature>
<dbReference type="InterPro" id="IPR015378">
    <property type="entry name" value="Transposase-like_Mu_C"/>
</dbReference>
<feature type="non-terminal residue" evidence="2">
    <location>
        <position position="427"/>
    </location>
</feature>
<protein>
    <submittedName>
        <fullName evidence="2">DDE-type integrase/transposase/recombinase</fullName>
    </submittedName>
</protein>
<gene>
    <name evidence="2" type="ORF">L7E55_17410</name>
</gene>
<dbReference type="GO" id="GO:0015074">
    <property type="term" value="P:DNA integration"/>
    <property type="evidence" value="ECO:0007669"/>
    <property type="project" value="InterPro"/>
</dbReference>
<dbReference type="Proteomes" id="UP001154312">
    <property type="component" value="Unassembled WGS sequence"/>
</dbReference>
<evidence type="ECO:0000313" key="2">
    <source>
        <dbReference type="EMBL" id="MDF9410087.1"/>
    </source>
</evidence>
<dbReference type="RefSeq" id="WP_277445634.1">
    <property type="nucleotide sequence ID" value="NZ_JAKOAV010000074.1"/>
</dbReference>
<comment type="caution">
    <text evidence="2">The sequence shown here is derived from an EMBL/GenBank/DDBJ whole genome shotgun (WGS) entry which is preliminary data.</text>
</comment>
<dbReference type="InterPro" id="IPR012337">
    <property type="entry name" value="RNaseH-like_sf"/>
</dbReference>
<dbReference type="PANTHER" id="PTHR35004">
    <property type="entry name" value="TRANSPOSASE RV3428C-RELATED"/>
    <property type="match status" value="1"/>
</dbReference>
<dbReference type="Pfam" id="PF09299">
    <property type="entry name" value="Mu-transpos_C"/>
    <property type="match status" value="1"/>
</dbReference>
<keyword evidence="3" id="KW-1185">Reference proteome</keyword>